<reference evidence="3" key="3">
    <citation type="submission" date="2023-06" db="EMBL/GenBank/DDBJ databases">
        <title>Black Yeasts Isolated from many extreme environments.</title>
        <authorList>
            <person name="Coleine C."/>
            <person name="Stajich J.E."/>
            <person name="Selbmann L."/>
        </authorList>
    </citation>
    <scope>NUCLEOTIDE SEQUENCE</scope>
    <source>
        <strain evidence="3">CCFEE 5200</strain>
    </source>
</reference>
<dbReference type="AlphaFoldDB" id="A0A4V5N6Z9"/>
<comment type="caution">
    <text evidence="4">The sequence shown here is derived from an EMBL/GenBank/DDBJ whole genome shotgun (WGS) entry which is preliminary data.</text>
</comment>
<keyword evidence="6" id="KW-1185">Reference proteome</keyword>
<dbReference type="EMBL" id="JASUXU010000002">
    <property type="protein sequence ID" value="KAK0327787.1"/>
    <property type="molecule type" value="Genomic_DNA"/>
</dbReference>
<accession>A0A4V5N6Z9</accession>
<dbReference type="EMBL" id="NAJP01000049">
    <property type="protein sequence ID" value="TKA37779.1"/>
    <property type="molecule type" value="Genomic_DNA"/>
</dbReference>
<sequence>MEKIKSLLHGHKDSGSGEGAETTGTFSQESGHGLLGKSTTPIAAHGLDTSGHAPGYENAHRHGGNAAENAAYRQDMTGEHGHHGHGHRGEEMALGGAGGIAATRGAEDIERDRRGYAGEGGVLGGTHQHGQGLRDEGLVGAGGLSSRGGATGLETNDPYMAAGQAGALPGQSGMSGMEREMGAGGMGGAGYGGSQGGLMEGGMNSSSTGGLGGSGMGGMGGTTLGREGETMMGGQGGMGGSTLGREGESMMGGQGMGVGSGVGKEGLIHGHHTTMTGEQLDPHVGGRQL</sequence>
<evidence type="ECO:0000313" key="2">
    <source>
        <dbReference type="EMBL" id="KAK0327787.1"/>
    </source>
</evidence>
<evidence type="ECO:0000256" key="1">
    <source>
        <dbReference type="SAM" id="MobiDB-lite"/>
    </source>
</evidence>
<evidence type="ECO:0000313" key="6">
    <source>
        <dbReference type="Proteomes" id="UP001175353"/>
    </source>
</evidence>
<evidence type="ECO:0000313" key="3">
    <source>
        <dbReference type="EMBL" id="KAK1013279.1"/>
    </source>
</evidence>
<gene>
    <name evidence="4" type="ORF">B0A54_09781</name>
    <name evidence="2" type="ORF">LTR82_001304</name>
    <name evidence="3" type="ORF">LTR91_001591</name>
</gene>
<dbReference type="EMBL" id="JAUJLE010000006">
    <property type="protein sequence ID" value="KAK1013279.1"/>
    <property type="molecule type" value="Genomic_DNA"/>
</dbReference>
<evidence type="ECO:0000313" key="4">
    <source>
        <dbReference type="EMBL" id="TKA37779.1"/>
    </source>
</evidence>
<protein>
    <submittedName>
        <fullName evidence="4">Uncharacterized protein</fullName>
    </submittedName>
</protein>
<name>A0A4V5N6Z9_9PEZI</name>
<reference evidence="4 5" key="1">
    <citation type="submission" date="2017-03" db="EMBL/GenBank/DDBJ databases">
        <title>Genomes of endolithic fungi from Antarctica.</title>
        <authorList>
            <person name="Coleine C."/>
            <person name="Masonjones S."/>
            <person name="Stajich J.E."/>
        </authorList>
    </citation>
    <scope>NUCLEOTIDE SEQUENCE [LARGE SCALE GENOMIC DNA]</scope>
    <source>
        <strain evidence="4 5">CCFEE 5311</strain>
    </source>
</reference>
<feature type="compositionally biased region" description="Basic and acidic residues" evidence="1">
    <location>
        <begin position="1"/>
        <end position="15"/>
    </location>
</feature>
<reference evidence="2" key="2">
    <citation type="submission" date="2021-12" db="EMBL/GenBank/DDBJ databases">
        <title>Black yeast isolated from Biological Soil Crust.</title>
        <authorList>
            <person name="Kurbessoian T."/>
        </authorList>
    </citation>
    <scope>NUCLEOTIDE SEQUENCE</scope>
    <source>
        <strain evidence="2">CCFEE 5208</strain>
    </source>
</reference>
<feature type="region of interest" description="Disordered" evidence="1">
    <location>
        <begin position="1"/>
        <end position="63"/>
    </location>
</feature>
<organism evidence="4 5">
    <name type="scientific">Friedmanniomyces endolithicus</name>
    <dbReference type="NCBI Taxonomy" id="329885"/>
    <lineage>
        <taxon>Eukaryota</taxon>
        <taxon>Fungi</taxon>
        <taxon>Dikarya</taxon>
        <taxon>Ascomycota</taxon>
        <taxon>Pezizomycotina</taxon>
        <taxon>Dothideomycetes</taxon>
        <taxon>Dothideomycetidae</taxon>
        <taxon>Mycosphaerellales</taxon>
        <taxon>Teratosphaeriaceae</taxon>
        <taxon>Friedmanniomyces</taxon>
    </lineage>
</organism>
<dbReference type="Proteomes" id="UP001168146">
    <property type="component" value="Unassembled WGS sequence"/>
</dbReference>
<dbReference type="Proteomes" id="UP001175353">
    <property type="component" value="Unassembled WGS sequence"/>
</dbReference>
<dbReference type="OrthoDB" id="3938878at2759"/>
<dbReference type="Proteomes" id="UP000310066">
    <property type="component" value="Unassembled WGS sequence"/>
</dbReference>
<proteinExistence type="predicted"/>
<evidence type="ECO:0000313" key="5">
    <source>
        <dbReference type="Proteomes" id="UP000310066"/>
    </source>
</evidence>